<gene>
    <name evidence="1" type="ORF">RDWZM_009228</name>
</gene>
<evidence type="ECO:0000313" key="2">
    <source>
        <dbReference type="Proteomes" id="UP001142055"/>
    </source>
</evidence>
<name>A0A9Q0M2L7_BLOTA</name>
<dbReference type="Gene3D" id="2.60.40.10">
    <property type="entry name" value="Immunoglobulins"/>
    <property type="match status" value="1"/>
</dbReference>
<keyword evidence="2" id="KW-1185">Reference proteome</keyword>
<evidence type="ECO:0000313" key="1">
    <source>
        <dbReference type="EMBL" id="KAJ6218071.1"/>
    </source>
</evidence>
<accession>A0A9Q0M2L7</accession>
<dbReference type="InterPro" id="IPR036179">
    <property type="entry name" value="Ig-like_dom_sf"/>
</dbReference>
<dbReference type="AlphaFoldDB" id="A0A9Q0M2L7"/>
<feature type="non-terminal residue" evidence="1">
    <location>
        <position position="50"/>
    </location>
</feature>
<protein>
    <submittedName>
        <fullName evidence="1">Uncharacterized protein</fullName>
    </submittedName>
</protein>
<sequence length="50" mass="5649">MSVNESSRTYNLHISNVQLEDEAEFECQTTSRADSSTKHPIRAAAFLHLI</sequence>
<dbReference type="EMBL" id="JAPWDV010000003">
    <property type="protein sequence ID" value="KAJ6218071.1"/>
    <property type="molecule type" value="Genomic_DNA"/>
</dbReference>
<dbReference type="SUPFAM" id="SSF48726">
    <property type="entry name" value="Immunoglobulin"/>
    <property type="match status" value="1"/>
</dbReference>
<proteinExistence type="predicted"/>
<organism evidence="1 2">
    <name type="scientific">Blomia tropicalis</name>
    <name type="common">Mite</name>
    <dbReference type="NCBI Taxonomy" id="40697"/>
    <lineage>
        <taxon>Eukaryota</taxon>
        <taxon>Metazoa</taxon>
        <taxon>Ecdysozoa</taxon>
        <taxon>Arthropoda</taxon>
        <taxon>Chelicerata</taxon>
        <taxon>Arachnida</taxon>
        <taxon>Acari</taxon>
        <taxon>Acariformes</taxon>
        <taxon>Sarcoptiformes</taxon>
        <taxon>Astigmata</taxon>
        <taxon>Glycyphagoidea</taxon>
        <taxon>Echimyopodidae</taxon>
        <taxon>Blomia</taxon>
    </lineage>
</organism>
<dbReference type="InterPro" id="IPR013783">
    <property type="entry name" value="Ig-like_fold"/>
</dbReference>
<comment type="caution">
    <text evidence="1">The sequence shown here is derived from an EMBL/GenBank/DDBJ whole genome shotgun (WGS) entry which is preliminary data.</text>
</comment>
<dbReference type="Proteomes" id="UP001142055">
    <property type="component" value="Chromosome 3"/>
</dbReference>
<reference evidence="1" key="1">
    <citation type="submission" date="2022-12" db="EMBL/GenBank/DDBJ databases">
        <title>Genome assemblies of Blomia tropicalis.</title>
        <authorList>
            <person name="Cui Y."/>
        </authorList>
    </citation>
    <scope>NUCLEOTIDE SEQUENCE</scope>
    <source>
        <tissue evidence="1">Adult mites</tissue>
    </source>
</reference>